<evidence type="ECO:0000256" key="1">
    <source>
        <dbReference type="SAM" id="Phobius"/>
    </source>
</evidence>
<keyword evidence="3" id="KW-1185">Reference proteome</keyword>
<proteinExistence type="predicted"/>
<evidence type="ECO:0000313" key="3">
    <source>
        <dbReference type="Proteomes" id="UP001596302"/>
    </source>
</evidence>
<comment type="caution">
    <text evidence="2">The sequence shown here is derived from an EMBL/GenBank/DDBJ whole genome shotgun (WGS) entry which is preliminary data.</text>
</comment>
<feature type="transmembrane region" description="Helical" evidence="1">
    <location>
        <begin position="45"/>
        <end position="65"/>
    </location>
</feature>
<sequence length="98" mass="10941">MRLTAGGWLVGCDGPHGQRFRRHRAPVITDAPMSPAEERRHRERVYAALMAVHLLGLLIGAVLYFQAPWAGLAILIVTGPLPWVAVVLANERSRRRRP</sequence>
<evidence type="ECO:0000313" key="2">
    <source>
        <dbReference type="EMBL" id="MFC5994802.1"/>
    </source>
</evidence>
<reference evidence="3" key="1">
    <citation type="journal article" date="2019" name="Int. J. Syst. Evol. Microbiol.">
        <title>The Global Catalogue of Microorganisms (GCM) 10K type strain sequencing project: providing services to taxonomists for standard genome sequencing and annotation.</title>
        <authorList>
            <consortium name="The Broad Institute Genomics Platform"/>
            <consortium name="The Broad Institute Genome Sequencing Center for Infectious Disease"/>
            <person name="Wu L."/>
            <person name="Ma J."/>
        </authorList>
    </citation>
    <scope>NUCLEOTIDE SEQUENCE [LARGE SCALE GENOMIC DNA]</scope>
    <source>
        <strain evidence="3">CCM 8391</strain>
    </source>
</reference>
<keyword evidence="1" id="KW-0812">Transmembrane</keyword>
<dbReference type="EMBL" id="JBHSQW010000025">
    <property type="protein sequence ID" value="MFC5994802.1"/>
    <property type="molecule type" value="Genomic_DNA"/>
</dbReference>
<organism evidence="2 3">
    <name type="scientific">Pseudonocardia hispaniensis</name>
    <dbReference type="NCBI Taxonomy" id="904933"/>
    <lineage>
        <taxon>Bacteria</taxon>
        <taxon>Bacillati</taxon>
        <taxon>Actinomycetota</taxon>
        <taxon>Actinomycetes</taxon>
        <taxon>Pseudonocardiales</taxon>
        <taxon>Pseudonocardiaceae</taxon>
        <taxon>Pseudonocardia</taxon>
    </lineage>
</organism>
<dbReference type="Pfam" id="PF11298">
    <property type="entry name" value="DUF3099"/>
    <property type="match status" value="1"/>
</dbReference>
<dbReference type="InterPro" id="IPR021449">
    <property type="entry name" value="DUF3099"/>
</dbReference>
<name>A0ABW1J282_9PSEU</name>
<gene>
    <name evidence="2" type="ORF">ACFQE5_11325</name>
</gene>
<keyword evidence="1" id="KW-1133">Transmembrane helix</keyword>
<accession>A0ABW1J282</accession>
<protein>
    <submittedName>
        <fullName evidence="2">DUF3099 domain-containing protein</fullName>
    </submittedName>
</protein>
<keyword evidence="1" id="KW-0472">Membrane</keyword>
<feature type="transmembrane region" description="Helical" evidence="1">
    <location>
        <begin position="71"/>
        <end position="89"/>
    </location>
</feature>
<dbReference type="RefSeq" id="WP_379584822.1">
    <property type="nucleotide sequence ID" value="NZ_JBHSQW010000025.1"/>
</dbReference>
<dbReference type="Proteomes" id="UP001596302">
    <property type="component" value="Unassembled WGS sequence"/>
</dbReference>